<organism evidence="1 2">
    <name type="scientific">Sediminitomix flava</name>
    <dbReference type="NCBI Taxonomy" id="379075"/>
    <lineage>
        <taxon>Bacteria</taxon>
        <taxon>Pseudomonadati</taxon>
        <taxon>Bacteroidota</taxon>
        <taxon>Cytophagia</taxon>
        <taxon>Cytophagales</taxon>
        <taxon>Flammeovirgaceae</taxon>
        <taxon>Sediminitomix</taxon>
    </lineage>
</organism>
<sequence>MKTKYISLVAFFAMSALFGCDPMEDIKDELDIQSEENTKATEYKYARDLAPDSYTLTDEDYALSSNENVQKYKNFSSSALPEEFLPEILNKRFYGNADQELSVTYDFYSSVSKDKENAYELSPDDYSRMGESYSNFSSIDEAEFKLPVFLTDKAAYEDWWETGSEQTVMYTVYGNRDVRFFSVTAEGETELLDYAPSDTVTFTDEMYDLLPVSEKYNNFSNLDDAHEGISSLVLDHGYAAGNYACIVFTNDYYFVARFDGQAWGEATSVGAVTEVLSFIENKEDFTASTWEADNAIKLTLGSADYDLSDATSQYQNFDTRANDVSPKNEAELVEMIGYILDTNYDATDDQPYIVTYAYYNGSNGIDKIRVIRVGGVWQEDVK</sequence>
<proteinExistence type="predicted"/>
<reference evidence="1 2" key="1">
    <citation type="submission" date="2018-03" db="EMBL/GenBank/DDBJ databases">
        <title>Genomic Encyclopedia of Archaeal and Bacterial Type Strains, Phase II (KMG-II): from individual species to whole genera.</title>
        <authorList>
            <person name="Goeker M."/>
        </authorList>
    </citation>
    <scope>NUCLEOTIDE SEQUENCE [LARGE SCALE GENOMIC DNA]</scope>
    <source>
        <strain evidence="1 2">DSM 28229</strain>
    </source>
</reference>
<dbReference type="PROSITE" id="PS51257">
    <property type="entry name" value="PROKAR_LIPOPROTEIN"/>
    <property type="match status" value="1"/>
</dbReference>
<evidence type="ECO:0000313" key="2">
    <source>
        <dbReference type="Proteomes" id="UP000245535"/>
    </source>
</evidence>
<name>A0A315ZEA3_SEDFL</name>
<dbReference type="Proteomes" id="UP000245535">
    <property type="component" value="Unassembled WGS sequence"/>
</dbReference>
<comment type="caution">
    <text evidence="1">The sequence shown here is derived from an EMBL/GenBank/DDBJ whole genome shotgun (WGS) entry which is preliminary data.</text>
</comment>
<accession>A0A315ZEA3</accession>
<gene>
    <name evidence="1" type="ORF">BC781_102612</name>
</gene>
<keyword evidence="2" id="KW-1185">Reference proteome</keyword>
<dbReference type="EMBL" id="QGDO01000002">
    <property type="protein sequence ID" value="PWJ43064.1"/>
    <property type="molecule type" value="Genomic_DNA"/>
</dbReference>
<evidence type="ECO:0000313" key="1">
    <source>
        <dbReference type="EMBL" id="PWJ43064.1"/>
    </source>
</evidence>
<dbReference type="AlphaFoldDB" id="A0A315ZEA3"/>
<dbReference type="OrthoDB" id="1013052at2"/>
<protein>
    <submittedName>
        <fullName evidence="1">Uncharacterized protein</fullName>
    </submittedName>
</protein>
<dbReference type="RefSeq" id="WP_146201668.1">
    <property type="nucleotide sequence ID" value="NZ_QGDO01000002.1"/>
</dbReference>